<evidence type="ECO:0000313" key="4">
    <source>
        <dbReference type="Proteomes" id="UP001284601"/>
    </source>
</evidence>
<dbReference type="Gene3D" id="1.20.1290.10">
    <property type="entry name" value="AhpD-like"/>
    <property type="match status" value="1"/>
</dbReference>
<evidence type="ECO:0000256" key="1">
    <source>
        <dbReference type="SAM" id="MobiDB-lite"/>
    </source>
</evidence>
<feature type="region of interest" description="Disordered" evidence="1">
    <location>
        <begin position="1"/>
        <end position="32"/>
    </location>
</feature>
<keyword evidence="4" id="KW-1185">Reference proteome</keyword>
<organism evidence="3 4">
    <name type="scientific">Conexibacter stalactiti</name>
    <dbReference type="NCBI Taxonomy" id="1940611"/>
    <lineage>
        <taxon>Bacteria</taxon>
        <taxon>Bacillati</taxon>
        <taxon>Actinomycetota</taxon>
        <taxon>Thermoleophilia</taxon>
        <taxon>Solirubrobacterales</taxon>
        <taxon>Conexibacteraceae</taxon>
        <taxon>Conexibacter</taxon>
    </lineage>
</organism>
<accession>A0ABU4HNK1</accession>
<dbReference type="Proteomes" id="UP001284601">
    <property type="component" value="Unassembled WGS sequence"/>
</dbReference>
<comment type="caution">
    <text evidence="3">The sequence shown here is derived from an EMBL/GenBank/DDBJ whole genome shotgun (WGS) entry which is preliminary data.</text>
</comment>
<gene>
    <name evidence="3" type="ORF">R7226_11070</name>
</gene>
<dbReference type="PANTHER" id="PTHR34846:SF7">
    <property type="entry name" value="BLL7811 PROTEIN"/>
    <property type="match status" value="1"/>
</dbReference>
<name>A0ABU4HNK1_9ACTN</name>
<dbReference type="Pfam" id="PF02627">
    <property type="entry name" value="CMD"/>
    <property type="match status" value="1"/>
</dbReference>
<evidence type="ECO:0000259" key="2">
    <source>
        <dbReference type="Pfam" id="PF02627"/>
    </source>
</evidence>
<dbReference type="InterPro" id="IPR003779">
    <property type="entry name" value="CMD-like"/>
</dbReference>
<dbReference type="NCBIfam" id="TIGR00778">
    <property type="entry name" value="ahpD_dom"/>
    <property type="match status" value="1"/>
</dbReference>
<feature type="domain" description="Carboxymuconolactone decarboxylase-like" evidence="2">
    <location>
        <begin position="38"/>
        <end position="120"/>
    </location>
</feature>
<proteinExistence type="predicted"/>
<dbReference type="PANTHER" id="PTHR34846">
    <property type="entry name" value="4-CARBOXYMUCONOLACTONE DECARBOXYLASE FAMILY PROTEIN (AFU_ORTHOLOGUE AFUA_6G11590)"/>
    <property type="match status" value="1"/>
</dbReference>
<sequence length="180" mass="19814">MTCRFRRGPFVSEQKPARDDRQESTMQARMNNPAVAAPETMKALMALSKSARGRGLAERTALLVHLRVSQVNGCSVCVDMHARELRERGETDERLFAVGAWRDAPWFDDAERAALALAEAVTRIADSADPVADEIWEEAARHYDEQALGALLVEIGAINIWNRLNVATRQVAGAWTAAAA</sequence>
<dbReference type="SUPFAM" id="SSF69118">
    <property type="entry name" value="AhpD-like"/>
    <property type="match status" value="1"/>
</dbReference>
<reference evidence="4" key="1">
    <citation type="submission" date="2023-07" db="EMBL/GenBank/DDBJ databases">
        <title>Conexibacter stalactiti sp. nov., isolated from stalactites in a lava cave and emended description of the genus Conexibacter.</title>
        <authorList>
            <person name="Lee S.D."/>
        </authorList>
    </citation>
    <scope>NUCLEOTIDE SEQUENCE [LARGE SCALE GENOMIC DNA]</scope>
    <source>
        <strain evidence="4">KCTC 39840</strain>
    </source>
</reference>
<dbReference type="EMBL" id="JAWSTH010000023">
    <property type="protein sequence ID" value="MDW5594883.1"/>
    <property type="molecule type" value="Genomic_DNA"/>
</dbReference>
<dbReference type="InterPro" id="IPR004675">
    <property type="entry name" value="AhpD_core"/>
</dbReference>
<evidence type="ECO:0000313" key="3">
    <source>
        <dbReference type="EMBL" id="MDW5594883.1"/>
    </source>
</evidence>
<dbReference type="InterPro" id="IPR029032">
    <property type="entry name" value="AhpD-like"/>
</dbReference>
<protein>
    <submittedName>
        <fullName evidence="3">Carboxymuconolactone decarboxylase family protein</fullName>
    </submittedName>
</protein>